<dbReference type="InterPro" id="IPR050564">
    <property type="entry name" value="F420-G6PD/mer"/>
</dbReference>
<evidence type="ECO:0000313" key="3">
    <source>
        <dbReference type="EMBL" id="CAB5006437.1"/>
    </source>
</evidence>
<dbReference type="Pfam" id="PF00296">
    <property type="entry name" value="Bac_luciferase"/>
    <property type="match status" value="1"/>
</dbReference>
<dbReference type="EMBL" id="CAFBQU010000009">
    <property type="protein sequence ID" value="CAB5063091.1"/>
    <property type="molecule type" value="Genomic_DNA"/>
</dbReference>
<evidence type="ECO:0000256" key="1">
    <source>
        <dbReference type="ARBA" id="ARBA00023002"/>
    </source>
</evidence>
<evidence type="ECO:0000313" key="4">
    <source>
        <dbReference type="EMBL" id="CAB5063091.1"/>
    </source>
</evidence>
<dbReference type="SUPFAM" id="SSF51679">
    <property type="entry name" value="Bacterial luciferase-like"/>
    <property type="match status" value="1"/>
</dbReference>
<organism evidence="4">
    <name type="scientific">freshwater metagenome</name>
    <dbReference type="NCBI Taxonomy" id="449393"/>
    <lineage>
        <taxon>unclassified sequences</taxon>
        <taxon>metagenomes</taxon>
        <taxon>ecological metagenomes</taxon>
    </lineage>
</organism>
<dbReference type="PANTHER" id="PTHR43244">
    <property type="match status" value="1"/>
</dbReference>
<proteinExistence type="predicted"/>
<dbReference type="AlphaFoldDB" id="A0A6J7UBD5"/>
<dbReference type="InterPro" id="IPR011251">
    <property type="entry name" value="Luciferase-like_dom"/>
</dbReference>
<dbReference type="Gene3D" id="3.20.20.30">
    <property type="entry name" value="Luciferase-like domain"/>
    <property type="match status" value="1"/>
</dbReference>
<dbReference type="GO" id="GO:0016705">
    <property type="term" value="F:oxidoreductase activity, acting on paired donors, with incorporation or reduction of molecular oxygen"/>
    <property type="evidence" value="ECO:0007669"/>
    <property type="project" value="InterPro"/>
</dbReference>
<dbReference type="PANTHER" id="PTHR43244:SF1">
    <property type="entry name" value="5,10-METHYLENETETRAHYDROMETHANOPTERIN REDUCTASE"/>
    <property type="match status" value="1"/>
</dbReference>
<dbReference type="EMBL" id="CAFBPN010000001">
    <property type="protein sequence ID" value="CAB5006437.1"/>
    <property type="molecule type" value="Genomic_DNA"/>
</dbReference>
<keyword evidence="1" id="KW-0560">Oxidoreductase</keyword>
<feature type="domain" description="Luciferase-like" evidence="2">
    <location>
        <begin position="23"/>
        <end position="283"/>
    </location>
</feature>
<reference evidence="4" key="1">
    <citation type="submission" date="2020-05" db="EMBL/GenBank/DDBJ databases">
        <authorList>
            <person name="Chiriac C."/>
            <person name="Salcher M."/>
            <person name="Ghai R."/>
            <person name="Kavagutti S V."/>
        </authorList>
    </citation>
    <scope>NUCLEOTIDE SEQUENCE</scope>
</reference>
<evidence type="ECO:0000259" key="2">
    <source>
        <dbReference type="Pfam" id="PF00296"/>
    </source>
</evidence>
<protein>
    <submittedName>
        <fullName evidence="4">Unannotated protein</fullName>
    </submittedName>
</protein>
<dbReference type="InterPro" id="IPR036661">
    <property type="entry name" value="Luciferase-like_sf"/>
</dbReference>
<sequence length="307" mass="32964">MTLHDSLPTTGLPAVSLVASPTKRTTILELAGRLESLGFAGLACPSLGGTMGLCVSLAHTTSTLHYWTSIQPIYYNHPVEAANTAAHIHEVSGGRFGFGIGVSHGPVVQRLGVETGKPLSDIRNYVAAMRAQEKFSGALPPIYLAALRDKMLQLSGEIGNGAIWANASLSFTPTQLQRNKEHLPSPFFLSNMIPTVIDDDIDAARAINRKTLTGYVTLPNYRNYWREAGYQEEMDAIEALLAAGKRDEIPSAMSNKWLDDCTLSGSADRVREGIAAWYATGVTPIAVMSSTTGGQAKAINELIALYS</sequence>
<gene>
    <name evidence="3" type="ORF">UFOPK4098_00044</name>
    <name evidence="4" type="ORF">UFOPK4347_00552</name>
</gene>
<name>A0A6J7UBD5_9ZZZZ</name>
<accession>A0A6J7UBD5</accession>